<gene>
    <name evidence="1" type="ORF">PBRASI_LOCUS9986</name>
</gene>
<proteinExistence type="predicted"/>
<sequence length="63" mass="7014">MTVGIFNMCQALISIYKIFRRTPASTDVGQRNGETTTATSNENVQNVDNRNDITISIDTMDET</sequence>
<dbReference type="AlphaFoldDB" id="A0A9N9H311"/>
<comment type="caution">
    <text evidence="1">The sequence shown here is derived from an EMBL/GenBank/DDBJ whole genome shotgun (WGS) entry which is preliminary data.</text>
</comment>
<keyword evidence="2" id="KW-1185">Reference proteome</keyword>
<evidence type="ECO:0000313" key="1">
    <source>
        <dbReference type="EMBL" id="CAG8645128.1"/>
    </source>
</evidence>
<protein>
    <submittedName>
        <fullName evidence="1">8588_t:CDS:1</fullName>
    </submittedName>
</protein>
<evidence type="ECO:0000313" key="2">
    <source>
        <dbReference type="Proteomes" id="UP000789739"/>
    </source>
</evidence>
<feature type="non-terminal residue" evidence="1">
    <location>
        <position position="63"/>
    </location>
</feature>
<organism evidence="1 2">
    <name type="scientific">Paraglomus brasilianum</name>
    <dbReference type="NCBI Taxonomy" id="144538"/>
    <lineage>
        <taxon>Eukaryota</taxon>
        <taxon>Fungi</taxon>
        <taxon>Fungi incertae sedis</taxon>
        <taxon>Mucoromycota</taxon>
        <taxon>Glomeromycotina</taxon>
        <taxon>Glomeromycetes</taxon>
        <taxon>Paraglomerales</taxon>
        <taxon>Paraglomeraceae</taxon>
        <taxon>Paraglomus</taxon>
    </lineage>
</organism>
<dbReference type="EMBL" id="CAJVPI010002535">
    <property type="protein sequence ID" value="CAG8645128.1"/>
    <property type="molecule type" value="Genomic_DNA"/>
</dbReference>
<dbReference type="Proteomes" id="UP000789739">
    <property type="component" value="Unassembled WGS sequence"/>
</dbReference>
<accession>A0A9N9H311</accession>
<name>A0A9N9H311_9GLOM</name>
<reference evidence="1" key="1">
    <citation type="submission" date="2021-06" db="EMBL/GenBank/DDBJ databases">
        <authorList>
            <person name="Kallberg Y."/>
            <person name="Tangrot J."/>
            <person name="Rosling A."/>
        </authorList>
    </citation>
    <scope>NUCLEOTIDE SEQUENCE</scope>
    <source>
        <strain evidence="1">BR232B</strain>
    </source>
</reference>